<organism evidence="2 3">
    <name type="scientific">Kitasatospora cystarginea</name>
    <dbReference type="NCBI Taxonomy" id="58350"/>
    <lineage>
        <taxon>Bacteria</taxon>
        <taxon>Bacillati</taxon>
        <taxon>Actinomycetota</taxon>
        <taxon>Actinomycetes</taxon>
        <taxon>Kitasatosporales</taxon>
        <taxon>Streptomycetaceae</taxon>
        <taxon>Kitasatospora</taxon>
    </lineage>
</organism>
<evidence type="ECO:0000313" key="3">
    <source>
        <dbReference type="Proteomes" id="UP001500305"/>
    </source>
</evidence>
<name>A0ABP5S127_9ACTN</name>
<evidence type="ECO:0000256" key="1">
    <source>
        <dbReference type="SAM" id="MobiDB-lite"/>
    </source>
</evidence>
<protein>
    <submittedName>
        <fullName evidence="2">Uncharacterized protein</fullName>
    </submittedName>
</protein>
<keyword evidence="3" id="KW-1185">Reference proteome</keyword>
<proteinExistence type="predicted"/>
<feature type="region of interest" description="Disordered" evidence="1">
    <location>
        <begin position="139"/>
        <end position="162"/>
    </location>
</feature>
<comment type="caution">
    <text evidence="2">The sequence shown here is derived from an EMBL/GenBank/DDBJ whole genome shotgun (WGS) entry which is preliminary data.</text>
</comment>
<feature type="compositionally biased region" description="Basic and acidic residues" evidence="1">
    <location>
        <begin position="143"/>
        <end position="162"/>
    </location>
</feature>
<dbReference type="Proteomes" id="UP001500305">
    <property type="component" value="Unassembled WGS sequence"/>
</dbReference>
<sequence length="233" mass="25525">MRELSLSMMLKKLTPRYMVGAGDVDVTTAFAASYLRLPADQKRMFRLLGLHPGADFDSYGAAALYGTEPDEAERLLEALLDGHLLEDRGANRYAFHDLLRVHARTTANAVESPDARRLALNRLLDYYLATSTAAADLITAGRQRPDGKAHRPDGVARPPREGPRLAAAADAVAWMAAEHRALLAAAALSAEYQLANHTHQLSRNLAPYLTMDSHIEDTGNLREPATRVTETAR</sequence>
<accession>A0ABP5S127</accession>
<gene>
    <name evidence="2" type="ORF">GCM10010430_78110</name>
</gene>
<dbReference type="EMBL" id="BAAATR010000077">
    <property type="protein sequence ID" value="GAA2280520.1"/>
    <property type="molecule type" value="Genomic_DNA"/>
</dbReference>
<reference evidence="3" key="1">
    <citation type="journal article" date="2019" name="Int. J. Syst. Evol. Microbiol.">
        <title>The Global Catalogue of Microorganisms (GCM) 10K type strain sequencing project: providing services to taxonomists for standard genome sequencing and annotation.</title>
        <authorList>
            <consortium name="The Broad Institute Genomics Platform"/>
            <consortium name="The Broad Institute Genome Sequencing Center for Infectious Disease"/>
            <person name="Wu L."/>
            <person name="Ma J."/>
        </authorList>
    </citation>
    <scope>NUCLEOTIDE SEQUENCE [LARGE SCALE GENOMIC DNA]</scope>
    <source>
        <strain evidence="3">JCM 7356</strain>
    </source>
</reference>
<evidence type="ECO:0000313" key="2">
    <source>
        <dbReference type="EMBL" id="GAA2280520.1"/>
    </source>
</evidence>